<comment type="caution">
    <text evidence="3">The sequence shown here is derived from an EMBL/GenBank/DDBJ whole genome shotgun (WGS) entry which is preliminary data.</text>
</comment>
<dbReference type="InterPro" id="IPR011050">
    <property type="entry name" value="Pectin_lyase_fold/virulence"/>
</dbReference>
<feature type="chain" id="PRO_5008089208" description="Rhamnogalacturonase A/B/Epimerase-like pectate lyase domain-containing protein" evidence="1">
    <location>
        <begin position="33"/>
        <end position="571"/>
    </location>
</feature>
<name>A0A178INY9_9BACT</name>
<gene>
    <name evidence="3" type="ORF">AW736_05355</name>
</gene>
<evidence type="ECO:0000313" key="3">
    <source>
        <dbReference type="EMBL" id="OAM91057.1"/>
    </source>
</evidence>
<dbReference type="AlphaFoldDB" id="A0A178INY9"/>
<dbReference type="Gene3D" id="2.160.20.10">
    <property type="entry name" value="Single-stranded right-handed beta-helix, Pectin lyase-like"/>
    <property type="match status" value="2"/>
</dbReference>
<evidence type="ECO:0000259" key="2">
    <source>
        <dbReference type="Pfam" id="PF12708"/>
    </source>
</evidence>
<feature type="signal peptide" evidence="1">
    <location>
        <begin position="1"/>
        <end position="32"/>
    </location>
</feature>
<organism evidence="3 4">
    <name type="scientific">Termitidicoccus mucosus</name>
    <dbReference type="NCBI Taxonomy" id="1184151"/>
    <lineage>
        <taxon>Bacteria</taxon>
        <taxon>Pseudomonadati</taxon>
        <taxon>Verrucomicrobiota</taxon>
        <taxon>Opitutia</taxon>
        <taxon>Opitutales</taxon>
        <taxon>Opitutaceae</taxon>
        <taxon>Termitidicoccus</taxon>
    </lineage>
</organism>
<dbReference type="Pfam" id="PF12708">
    <property type="entry name" value="Pect-lyase_RHGA_epim"/>
    <property type="match status" value="1"/>
</dbReference>
<dbReference type="InterPro" id="IPR024535">
    <property type="entry name" value="RHGA/B-epi-like_pectate_lyase"/>
</dbReference>
<sequence>MKNMYIFGHKTQREFWSIIICLLMASHSASLASGESWRSSLYPENWQPGHMDSQGRFLHDFSYAGYHRGEVSIPDIDENIINVAQKPYYADPSGKKDSTRAIQAALDHAARTGGGVVFMPAGTYRVSIDEGKNSVLDIRGSKTILRGGGADKTFLFLDGYKMRGKTIIDIRSTEMKAWPEKAPRSASNAKRGMIVSPMAQDIHLPAKVLPVEDASLFNVGDGVLARIDLTQRFIDEHGMAGEWLPEEAGFRIVAFIRTIMAVDKENNTLTMDIPTRYPMLMADNARVEKLRGRLVSEVGLEDFSIGMRQHPGPGLGELDHLNAGTVGYDASNSCAILVENAENCWIRRVNSYRPSVNNDNIHTLSNGIRLRRCRLITIEDCQWRFPQYRGGSGDGYPYYMMGQDCLIQNCLAEAGRHNYSFGTAQCSGNVVFGCLAKDGLLASDFHMWLSPANLVDGTTCDGDYFEAKFRPWGKWGGNPMHGITTTQSVFWNLKGERYGEPVFVFHEYGERKRPQVLVQSEQYGAGYIIGTRGSACKVDAGENEFVEGAGKGDSLAPRSLYLDQRKRRLGR</sequence>
<keyword evidence="1" id="KW-0732">Signal</keyword>
<feature type="domain" description="Rhamnogalacturonase A/B/Epimerase-like pectate lyase" evidence="2">
    <location>
        <begin position="81"/>
        <end position="142"/>
    </location>
</feature>
<dbReference type="STRING" id="1184151.AW736_05355"/>
<dbReference type="EMBL" id="LRRQ01000042">
    <property type="protein sequence ID" value="OAM91057.1"/>
    <property type="molecule type" value="Genomic_DNA"/>
</dbReference>
<reference evidence="3 4" key="1">
    <citation type="submission" date="2016-01" db="EMBL/GenBank/DDBJ databases">
        <title>High potential of lignocellulose degradation of a new Verrucomicrobia species.</title>
        <authorList>
            <person name="Wang Y."/>
            <person name="Shi Y."/>
            <person name="Qiu Z."/>
            <person name="Liu S."/>
            <person name="Yang H."/>
        </authorList>
    </citation>
    <scope>NUCLEOTIDE SEQUENCE [LARGE SCALE GENOMIC DNA]</scope>
    <source>
        <strain evidence="3 4">TSB47</strain>
    </source>
</reference>
<accession>A0A178INY9</accession>
<keyword evidence="4" id="KW-1185">Reference proteome</keyword>
<dbReference type="SUPFAM" id="SSF51126">
    <property type="entry name" value="Pectin lyase-like"/>
    <property type="match status" value="1"/>
</dbReference>
<protein>
    <recommendedName>
        <fullName evidence="2">Rhamnogalacturonase A/B/Epimerase-like pectate lyase domain-containing protein</fullName>
    </recommendedName>
</protein>
<evidence type="ECO:0000313" key="4">
    <source>
        <dbReference type="Proteomes" id="UP000078486"/>
    </source>
</evidence>
<dbReference type="InterPro" id="IPR012334">
    <property type="entry name" value="Pectin_lyas_fold"/>
</dbReference>
<dbReference type="Proteomes" id="UP000078486">
    <property type="component" value="Unassembled WGS sequence"/>
</dbReference>
<evidence type="ECO:0000256" key="1">
    <source>
        <dbReference type="SAM" id="SignalP"/>
    </source>
</evidence>
<proteinExistence type="predicted"/>